<protein>
    <submittedName>
        <fullName evidence="2">Uncharacterized protein</fullName>
    </submittedName>
</protein>
<keyword evidence="1" id="KW-1133">Transmembrane helix</keyword>
<keyword evidence="3" id="KW-1185">Reference proteome</keyword>
<name>A0AAE9GCT1_9CAUD</name>
<proteinExistence type="predicted"/>
<evidence type="ECO:0000256" key="1">
    <source>
        <dbReference type="SAM" id="Phobius"/>
    </source>
</evidence>
<dbReference type="EMBL" id="OM638103">
    <property type="protein sequence ID" value="UNY46919.1"/>
    <property type="molecule type" value="Genomic_DNA"/>
</dbReference>
<reference evidence="2 3" key="1">
    <citation type="submission" date="2022-02" db="EMBL/GenBank/DDBJ databases">
        <authorList>
            <person name="Tian F."/>
            <person name="Li J."/>
            <person name="Li F."/>
            <person name="Tong Y."/>
        </authorList>
    </citation>
    <scope>NUCLEOTIDE SEQUENCE [LARGE SCALE GENOMIC DNA]</scope>
</reference>
<organism evidence="2 3">
    <name type="scientific">Cronobacter phage LPCS28</name>
    <dbReference type="NCBI Taxonomy" id="2924885"/>
    <lineage>
        <taxon>Viruses</taxon>
        <taxon>Duplodnaviria</taxon>
        <taxon>Heunggongvirae</taxon>
        <taxon>Uroviricota</taxon>
        <taxon>Caudoviricetes</taxon>
        <taxon>Pantevenvirales</taxon>
        <taxon>Straboviridae</taxon>
        <taxon>Nanhuvirus</taxon>
        <taxon>Nanhuvirus LPCS28</taxon>
    </lineage>
</organism>
<evidence type="ECO:0000313" key="2">
    <source>
        <dbReference type="EMBL" id="UNY46919.1"/>
    </source>
</evidence>
<accession>A0AAE9GCT1</accession>
<dbReference type="Proteomes" id="UP000832072">
    <property type="component" value="Segment"/>
</dbReference>
<keyword evidence="1" id="KW-0812">Transmembrane</keyword>
<sequence>MNIIEILALIVFIMILLVFFALYAHGKAYEWMTDPRNVKNLQKHYSQEGINTFTDFRERCVEVSFHHEGQYYSRSISFVNAMAYMEKTPNGGIKKLLVKKLK</sequence>
<gene>
    <name evidence="2" type="ORF">EHEKIMEA_00012</name>
</gene>
<feature type="transmembrane region" description="Helical" evidence="1">
    <location>
        <begin position="6"/>
        <end position="24"/>
    </location>
</feature>
<keyword evidence="1" id="KW-0472">Membrane</keyword>
<evidence type="ECO:0000313" key="3">
    <source>
        <dbReference type="Proteomes" id="UP000832072"/>
    </source>
</evidence>